<name>A0A1W9HYZ4_9HYPH</name>
<evidence type="ECO:0000256" key="4">
    <source>
        <dbReference type="ARBA" id="ARBA00022759"/>
    </source>
</evidence>
<keyword evidence="7" id="KW-0690">Ribosome biogenesis</keyword>
<dbReference type="Gene3D" id="3.40.390.30">
    <property type="entry name" value="Metalloproteases ('zincins'), catalytic domain"/>
    <property type="match status" value="1"/>
</dbReference>
<protein>
    <recommendedName>
        <fullName evidence="7">Endoribonuclease YbeY</fullName>
        <ecNumber evidence="7">3.1.-.-</ecNumber>
    </recommendedName>
</protein>
<dbReference type="Proteomes" id="UP000192872">
    <property type="component" value="Unassembled WGS sequence"/>
</dbReference>
<organism evidence="8 9">
    <name type="scientific">Candidatus Raskinella chloraquaticus</name>
    <dbReference type="NCBI Taxonomy" id="1951219"/>
    <lineage>
        <taxon>Bacteria</taxon>
        <taxon>Pseudomonadati</taxon>
        <taxon>Pseudomonadota</taxon>
        <taxon>Alphaproteobacteria</taxon>
        <taxon>Hyphomicrobiales</taxon>
        <taxon>Phreatobacteraceae</taxon>
        <taxon>Candidatus Raskinella</taxon>
    </lineage>
</organism>
<comment type="similarity">
    <text evidence="1 7">Belongs to the endoribonuclease YbeY family.</text>
</comment>
<dbReference type="InterPro" id="IPR002036">
    <property type="entry name" value="YbeY"/>
</dbReference>
<dbReference type="NCBIfam" id="TIGR00043">
    <property type="entry name" value="rRNA maturation RNase YbeY"/>
    <property type="match status" value="1"/>
</dbReference>
<comment type="subcellular location">
    <subcellularLocation>
        <location evidence="7">Cytoplasm</location>
    </subcellularLocation>
</comment>
<keyword evidence="4 7" id="KW-0255">Endonuclease</keyword>
<proteinExistence type="inferred from homology"/>
<feature type="binding site" evidence="7">
    <location>
        <position position="128"/>
    </location>
    <ligand>
        <name>Zn(2+)</name>
        <dbReference type="ChEBI" id="CHEBI:29105"/>
        <note>catalytic</note>
    </ligand>
</feature>
<sequence>MKPRPRRRPAGLQVEIMIDASGWGGLDDIEGLVEGAARAALHACGRPDTGEISVLLTDDQRLRALNLRYRNKDASTNVLSFAAATLPAAQTASQGVCGDIALAFGTIASEAAGEDKAIADHLRHLVIHGTLHLAGYDHENAADADAMEAIEITALASLGIANPYLVSHSESEA</sequence>
<dbReference type="InterPro" id="IPR023091">
    <property type="entry name" value="MetalPrtase_cat_dom_sf_prd"/>
</dbReference>
<comment type="cofactor">
    <cofactor evidence="7">
        <name>Zn(2+)</name>
        <dbReference type="ChEBI" id="CHEBI:29105"/>
    </cofactor>
    <text evidence="7">Binds 1 zinc ion.</text>
</comment>
<feature type="binding site" evidence="7">
    <location>
        <position position="132"/>
    </location>
    <ligand>
        <name>Zn(2+)</name>
        <dbReference type="ChEBI" id="CHEBI:29105"/>
        <note>catalytic</note>
    </ligand>
</feature>
<dbReference type="GO" id="GO:0004222">
    <property type="term" value="F:metalloendopeptidase activity"/>
    <property type="evidence" value="ECO:0007669"/>
    <property type="project" value="InterPro"/>
</dbReference>
<dbReference type="PROSITE" id="PS01306">
    <property type="entry name" value="UPF0054"/>
    <property type="match status" value="1"/>
</dbReference>
<dbReference type="GO" id="GO:0006364">
    <property type="term" value="P:rRNA processing"/>
    <property type="evidence" value="ECO:0007669"/>
    <property type="project" value="UniProtKB-UniRule"/>
</dbReference>
<dbReference type="Pfam" id="PF02130">
    <property type="entry name" value="YbeY"/>
    <property type="match status" value="1"/>
</dbReference>
<evidence type="ECO:0000256" key="5">
    <source>
        <dbReference type="ARBA" id="ARBA00022801"/>
    </source>
</evidence>
<evidence type="ECO:0000313" key="9">
    <source>
        <dbReference type="Proteomes" id="UP000192872"/>
    </source>
</evidence>
<keyword evidence="2 7" id="KW-0540">Nuclease</keyword>
<comment type="function">
    <text evidence="7">Single strand-specific metallo-endoribonuclease involved in late-stage 70S ribosome quality control and in maturation of the 3' terminus of the 16S rRNA.</text>
</comment>
<keyword evidence="6 7" id="KW-0862">Zinc</keyword>
<evidence type="ECO:0000256" key="7">
    <source>
        <dbReference type="HAMAP-Rule" id="MF_00009"/>
    </source>
</evidence>
<dbReference type="AlphaFoldDB" id="A0A1W9HYZ4"/>
<dbReference type="GO" id="GO:0004521">
    <property type="term" value="F:RNA endonuclease activity"/>
    <property type="evidence" value="ECO:0007669"/>
    <property type="project" value="UniProtKB-UniRule"/>
</dbReference>
<reference evidence="8 9" key="1">
    <citation type="journal article" date="2017" name="Water Res.">
        <title>Comammox in drinking water systems.</title>
        <authorList>
            <person name="Wang Y."/>
            <person name="Ma L."/>
            <person name="Mao Y."/>
            <person name="Jiang X."/>
            <person name="Xia Y."/>
            <person name="Yu K."/>
            <person name="Li B."/>
            <person name="Zhang T."/>
        </authorList>
    </citation>
    <scope>NUCLEOTIDE SEQUENCE [LARGE SCALE GENOMIC DNA]</scope>
    <source>
        <strain evidence="8">SG_bin8</strain>
    </source>
</reference>
<dbReference type="EMBL" id="LWDL01000012">
    <property type="protein sequence ID" value="OQW52663.1"/>
    <property type="molecule type" value="Genomic_DNA"/>
</dbReference>
<dbReference type="STRING" id="1827387.A4S15_07515"/>
<dbReference type="PANTHER" id="PTHR46986:SF1">
    <property type="entry name" value="ENDORIBONUCLEASE YBEY, CHLOROPLASTIC"/>
    <property type="match status" value="1"/>
</dbReference>
<keyword evidence="7" id="KW-0963">Cytoplasm</keyword>
<keyword evidence="7" id="KW-0698">rRNA processing</keyword>
<comment type="caution">
    <text evidence="8">The sequence shown here is derived from an EMBL/GenBank/DDBJ whole genome shotgun (WGS) entry which is preliminary data.</text>
</comment>
<evidence type="ECO:0000256" key="1">
    <source>
        <dbReference type="ARBA" id="ARBA00010875"/>
    </source>
</evidence>
<dbReference type="EC" id="3.1.-.-" evidence="7"/>
<dbReference type="HAMAP" id="MF_00009">
    <property type="entry name" value="Endoribonucl_YbeY"/>
    <property type="match status" value="1"/>
</dbReference>
<dbReference type="GO" id="GO:0008270">
    <property type="term" value="F:zinc ion binding"/>
    <property type="evidence" value="ECO:0007669"/>
    <property type="project" value="UniProtKB-UniRule"/>
</dbReference>
<dbReference type="InterPro" id="IPR020549">
    <property type="entry name" value="YbeY_CS"/>
</dbReference>
<dbReference type="GO" id="GO:0005737">
    <property type="term" value="C:cytoplasm"/>
    <property type="evidence" value="ECO:0007669"/>
    <property type="project" value="UniProtKB-SubCell"/>
</dbReference>
<evidence type="ECO:0000313" key="8">
    <source>
        <dbReference type="EMBL" id="OQW52663.1"/>
    </source>
</evidence>
<keyword evidence="3 7" id="KW-0479">Metal-binding</keyword>
<evidence type="ECO:0000256" key="2">
    <source>
        <dbReference type="ARBA" id="ARBA00022722"/>
    </source>
</evidence>
<dbReference type="SUPFAM" id="SSF55486">
    <property type="entry name" value="Metalloproteases ('zincins'), catalytic domain"/>
    <property type="match status" value="1"/>
</dbReference>
<feature type="binding site" evidence="7">
    <location>
        <position position="138"/>
    </location>
    <ligand>
        <name>Zn(2+)</name>
        <dbReference type="ChEBI" id="CHEBI:29105"/>
        <note>catalytic</note>
    </ligand>
</feature>
<accession>A0A1W9HYZ4</accession>
<keyword evidence="5 7" id="KW-0378">Hydrolase</keyword>
<evidence type="ECO:0000256" key="3">
    <source>
        <dbReference type="ARBA" id="ARBA00022723"/>
    </source>
</evidence>
<gene>
    <name evidence="7" type="primary">ybeY</name>
    <name evidence="8" type="ORF">A4S15_07515</name>
</gene>
<dbReference type="PANTHER" id="PTHR46986">
    <property type="entry name" value="ENDORIBONUCLEASE YBEY, CHLOROPLASTIC"/>
    <property type="match status" value="1"/>
</dbReference>
<evidence type="ECO:0000256" key="6">
    <source>
        <dbReference type="ARBA" id="ARBA00022833"/>
    </source>
</evidence>